<protein>
    <submittedName>
        <fullName evidence="7">Beta-lactam antibiotic acylase family protein</fullName>
    </submittedName>
</protein>
<keyword evidence="3" id="KW-0378">Hydrolase</keyword>
<accession>A0YAE6</accession>
<keyword evidence="4" id="KW-0865">Zymogen</keyword>
<keyword evidence="8" id="KW-1185">Reference proteome</keyword>
<dbReference type="Gene3D" id="1.10.1400.10">
    <property type="match status" value="1"/>
</dbReference>
<keyword evidence="6" id="KW-0106">Calcium</keyword>
<dbReference type="InterPro" id="IPR023343">
    <property type="entry name" value="Penicillin_amidase_dom1"/>
</dbReference>
<dbReference type="Pfam" id="PF01804">
    <property type="entry name" value="Penicil_amidase"/>
    <property type="match status" value="1"/>
</dbReference>
<dbReference type="MEROPS" id="S45.002"/>
<reference evidence="7 8" key="1">
    <citation type="journal article" date="2010" name="J. Bacteriol.">
        <title>Genome sequence of the oligotrophic marine Gammaproteobacterium HTCC2143, isolated from the Oregon Coast.</title>
        <authorList>
            <person name="Oh H.M."/>
            <person name="Kang I."/>
            <person name="Ferriera S."/>
            <person name="Giovannoni S.J."/>
            <person name="Cho J.C."/>
        </authorList>
    </citation>
    <scope>NUCLEOTIDE SEQUENCE [LARGE SCALE GENOMIC DNA]</scope>
    <source>
        <strain evidence="7 8">HTCC2143</strain>
    </source>
</reference>
<dbReference type="PANTHER" id="PTHR34218:SF3">
    <property type="entry name" value="ACYL-HOMOSERINE LACTONE ACYLASE PVDQ"/>
    <property type="match status" value="1"/>
</dbReference>
<dbReference type="GO" id="GO:0016811">
    <property type="term" value="F:hydrolase activity, acting on carbon-nitrogen (but not peptide) bonds, in linear amides"/>
    <property type="evidence" value="ECO:0007669"/>
    <property type="project" value="InterPro"/>
</dbReference>
<evidence type="ECO:0000256" key="3">
    <source>
        <dbReference type="ARBA" id="ARBA00022801"/>
    </source>
</evidence>
<evidence type="ECO:0000313" key="7">
    <source>
        <dbReference type="EMBL" id="EAW33100.1"/>
    </source>
</evidence>
<evidence type="ECO:0000256" key="1">
    <source>
        <dbReference type="ARBA" id="ARBA00006586"/>
    </source>
</evidence>
<dbReference type="Gene3D" id="2.30.120.10">
    <property type="match status" value="1"/>
</dbReference>
<dbReference type="SUPFAM" id="SSF56235">
    <property type="entry name" value="N-terminal nucleophile aminohydrolases (Ntn hydrolases)"/>
    <property type="match status" value="1"/>
</dbReference>
<name>A0YAE6_9GAMM</name>
<evidence type="ECO:0000256" key="6">
    <source>
        <dbReference type="PIRSR" id="PIRSR001227-2"/>
    </source>
</evidence>
<dbReference type="Gene3D" id="1.10.439.10">
    <property type="entry name" value="Penicillin Amidohydrolase, domain 1"/>
    <property type="match status" value="1"/>
</dbReference>
<comment type="similarity">
    <text evidence="1">Belongs to the peptidase S45 family.</text>
</comment>
<dbReference type="InterPro" id="IPR029055">
    <property type="entry name" value="Ntn_hydrolases_N"/>
</dbReference>
<sequence length="748" mass="84628">MNIKITAAEQPFDICWDANGLVHVFAENQADAFRGMGYAAGYERLWQIHLSTLFATGTAASVMGPRYIAQDLMHKAFNVPAYDMPDSPGDWVVDAYLEGLNSYVRGLQEIPAEFIRAGTVPREFTRHDVASRHRFTGWFQHKTFMEKIYMGKLMARHGTSWFKHHLHNFSAADEQSIAELRDALLSMDAGIGNLLFPNQRIVSGSNNWAVRGHLSASGKPMLATDPHQPHSIPNTFFYVHLSTPDWDTFGATFPGIPYFMMGFNRNVSWGLTTGFIDTFDVFVEREEAPRSKQFIIDIAGQSPASFDIDISDRGPILESLTDELGLSTPTTRQYTTSLNWVMKDIPTSAGTLALMPMSENSEEFGNSLFENDVCPLVNNIICVDQDDNLRRFIAATIQKRPGYKRPNQDSHGVTGSVPLAAWRHEYNFDISKADELTVEYNPECGYSLTANDDTMEDRGSFPIHNYPTFNARAKRIQALLDEKISKNSHPMFTSSDFESMQQDILDLRAQETVPGIIQCLTDPSASVQRARELLENWNFRAGLDSQAACIYYPLMDKQWSMQFMHKVLGDDLILSLPTVAVALNKFSVDDFFQENSPWLVHRKTLDKIICDEVKKLIDNLDNEMGDQWAWGELHQINFKHSLSKFNEWGHMNAGPDPIAGSGTTLRMALHIPAKDDTEKVRVYHGPAFRWVVDLADPLHFRFVIAGGNSGKPESSHFADQYDYWLNSQYYDVSLVRDELDIEEVIHAN</sequence>
<proteinExistence type="inferred from homology"/>
<dbReference type="PIRSF" id="PIRSF001227">
    <property type="entry name" value="Pen_acylase"/>
    <property type="match status" value="1"/>
</dbReference>
<dbReference type="Gene3D" id="3.60.20.10">
    <property type="entry name" value="Glutamine Phosphoribosylpyrophosphate, subunit 1, domain 1"/>
    <property type="match status" value="1"/>
</dbReference>
<feature type="binding site" evidence="6">
    <location>
        <position position="280"/>
    </location>
    <ligand>
        <name>Ca(2+)</name>
        <dbReference type="ChEBI" id="CHEBI:29108"/>
    </ligand>
</feature>
<keyword evidence="2" id="KW-0732">Signal</keyword>
<organism evidence="7 8">
    <name type="scientific">marine gamma proteobacterium HTCC2143</name>
    <dbReference type="NCBI Taxonomy" id="247633"/>
    <lineage>
        <taxon>Bacteria</taxon>
        <taxon>Pseudomonadati</taxon>
        <taxon>Pseudomonadota</taxon>
        <taxon>Gammaproteobacteria</taxon>
        <taxon>Cellvibrionales</taxon>
        <taxon>Spongiibacteraceae</taxon>
        <taxon>BD1-7 clade</taxon>
    </lineage>
</organism>
<dbReference type="AlphaFoldDB" id="A0YAE6"/>
<dbReference type="InterPro" id="IPR043146">
    <property type="entry name" value="Penicillin_amidase_N_B-knob"/>
</dbReference>
<dbReference type="eggNOG" id="COG2366">
    <property type="taxonomic scope" value="Bacteria"/>
</dbReference>
<feature type="binding site" evidence="6">
    <location>
        <position position="277"/>
    </location>
    <ligand>
        <name>Ca(2+)</name>
        <dbReference type="ChEBI" id="CHEBI:29108"/>
    </ligand>
</feature>
<evidence type="ECO:0000256" key="4">
    <source>
        <dbReference type="ARBA" id="ARBA00023145"/>
    </source>
</evidence>
<dbReference type="GO" id="GO:0017000">
    <property type="term" value="P:antibiotic biosynthetic process"/>
    <property type="evidence" value="ECO:0007669"/>
    <property type="project" value="InterPro"/>
</dbReference>
<dbReference type="InterPro" id="IPR043147">
    <property type="entry name" value="Penicillin_amidase_A-knob"/>
</dbReference>
<feature type="active site" description="Nucleophile" evidence="5">
    <location>
        <position position="205"/>
    </location>
</feature>
<dbReference type="InterPro" id="IPR014395">
    <property type="entry name" value="Pen/GL7ACA/AHL_acylase"/>
</dbReference>
<evidence type="ECO:0000256" key="5">
    <source>
        <dbReference type="PIRSR" id="PIRSR001227-1"/>
    </source>
</evidence>
<dbReference type="EMBL" id="AAVT01000001">
    <property type="protein sequence ID" value="EAW33100.1"/>
    <property type="molecule type" value="Genomic_DNA"/>
</dbReference>
<gene>
    <name evidence="7" type="ORF">GP2143_17631</name>
</gene>
<comment type="cofactor">
    <cofactor evidence="6">
        <name>Ca(2+)</name>
        <dbReference type="ChEBI" id="CHEBI:29108"/>
    </cofactor>
    <text evidence="6">Binds 1 Ca(2+) ion per dimer.</text>
</comment>
<comment type="caution">
    <text evidence="7">The sequence shown here is derived from an EMBL/GenBank/DDBJ whole genome shotgun (WGS) entry which is preliminary data.</text>
</comment>
<dbReference type="OrthoDB" id="9760084at2"/>
<keyword evidence="6" id="KW-0479">Metal-binding</keyword>
<evidence type="ECO:0000313" key="8">
    <source>
        <dbReference type="Proteomes" id="UP000004931"/>
    </source>
</evidence>
<dbReference type="Proteomes" id="UP000004931">
    <property type="component" value="Unassembled WGS sequence"/>
</dbReference>
<dbReference type="PANTHER" id="PTHR34218">
    <property type="entry name" value="PEPTIDASE S45 PENICILLIN AMIDASE"/>
    <property type="match status" value="1"/>
</dbReference>
<evidence type="ECO:0000256" key="2">
    <source>
        <dbReference type="ARBA" id="ARBA00022729"/>
    </source>
</evidence>
<dbReference type="GO" id="GO:0046872">
    <property type="term" value="F:metal ion binding"/>
    <property type="evidence" value="ECO:0007669"/>
    <property type="project" value="UniProtKB-KW"/>
</dbReference>
<dbReference type="InterPro" id="IPR002692">
    <property type="entry name" value="S45"/>
</dbReference>